<dbReference type="Proteomes" id="UP000029868">
    <property type="component" value="Unassembled WGS sequence"/>
</dbReference>
<dbReference type="PATRIC" id="fig|28229.3.peg.2731"/>
<feature type="signal peptide" evidence="1">
    <location>
        <begin position="1"/>
        <end position="26"/>
    </location>
</feature>
<dbReference type="AlphaFoldDB" id="A0A099KNP3"/>
<proteinExistence type="predicted"/>
<evidence type="ECO:0000256" key="1">
    <source>
        <dbReference type="SAM" id="SignalP"/>
    </source>
</evidence>
<protein>
    <submittedName>
        <fullName evidence="2">Uncharacterized protein</fullName>
    </submittedName>
</protein>
<reference evidence="2 3" key="1">
    <citation type="submission" date="2014-08" db="EMBL/GenBank/DDBJ databases">
        <title>Genomic and Phenotypic Diversity of Colwellia psychrerythraea strains from Disparate Marine Basins.</title>
        <authorList>
            <person name="Techtmann S.M."/>
            <person name="Stelling S.C."/>
            <person name="Utturkar S.M."/>
            <person name="Alshibli N."/>
            <person name="Harris A."/>
            <person name="Brown S.D."/>
            <person name="Hazen T.C."/>
        </authorList>
    </citation>
    <scope>NUCLEOTIDE SEQUENCE [LARGE SCALE GENOMIC DNA]</scope>
    <source>
        <strain evidence="2 3">GAB14E</strain>
    </source>
</reference>
<dbReference type="OrthoDB" id="6228031at2"/>
<accession>A0A099KNP3</accession>
<organism evidence="2 3">
    <name type="scientific">Colwellia psychrerythraea</name>
    <name type="common">Vibrio psychroerythus</name>
    <dbReference type="NCBI Taxonomy" id="28229"/>
    <lineage>
        <taxon>Bacteria</taxon>
        <taxon>Pseudomonadati</taxon>
        <taxon>Pseudomonadota</taxon>
        <taxon>Gammaproteobacteria</taxon>
        <taxon>Alteromonadales</taxon>
        <taxon>Colwelliaceae</taxon>
        <taxon>Colwellia</taxon>
    </lineage>
</organism>
<comment type="caution">
    <text evidence="2">The sequence shown here is derived from an EMBL/GenBank/DDBJ whole genome shotgun (WGS) entry which is preliminary data.</text>
</comment>
<evidence type="ECO:0000313" key="2">
    <source>
        <dbReference type="EMBL" id="KGJ91855.1"/>
    </source>
</evidence>
<evidence type="ECO:0000313" key="3">
    <source>
        <dbReference type="Proteomes" id="UP000029868"/>
    </source>
</evidence>
<keyword evidence="1" id="KW-0732">Signal</keyword>
<feature type="chain" id="PRO_5001957455" evidence="1">
    <location>
        <begin position="27"/>
        <end position="149"/>
    </location>
</feature>
<sequence length="149" mass="16343">MKSIKLLLISFTITLVALMTISPAIAKPSVKVQHLQLNNALTATHNNYNIIRAIGKVPTKLPVQYSNNFSSGLILSSRSILTARNANLAINVAKHTNEFFSSAMTVSDKLNQFMSYFSSPVKVKVSEQQELSPEGDILKEKCNGSINFS</sequence>
<gene>
    <name evidence="2" type="ORF">GAB14E_3012</name>
</gene>
<dbReference type="RefSeq" id="WP_033082741.1">
    <property type="nucleotide sequence ID" value="NZ_JQEC01000039.1"/>
</dbReference>
<name>A0A099KNP3_COLPS</name>
<dbReference type="EMBL" id="JQEC01000039">
    <property type="protein sequence ID" value="KGJ91855.1"/>
    <property type="molecule type" value="Genomic_DNA"/>
</dbReference>